<dbReference type="EMBL" id="JACGCM010001326">
    <property type="protein sequence ID" value="KAF6156557.1"/>
    <property type="molecule type" value="Genomic_DNA"/>
</dbReference>
<protein>
    <submittedName>
        <fullName evidence="2">Uncharacterized protein</fullName>
    </submittedName>
</protein>
<name>A0A7J7MP12_9MAGN</name>
<evidence type="ECO:0000313" key="2">
    <source>
        <dbReference type="EMBL" id="KAF6156557.1"/>
    </source>
</evidence>
<feature type="non-terminal residue" evidence="2">
    <location>
        <position position="137"/>
    </location>
</feature>
<keyword evidence="3" id="KW-1185">Reference proteome</keyword>
<dbReference type="Proteomes" id="UP000541444">
    <property type="component" value="Unassembled WGS sequence"/>
</dbReference>
<proteinExistence type="predicted"/>
<accession>A0A7J7MP12</accession>
<sequence>MILIIIILCYDLNILYKVPDSIIKCESLTNLSLTCVSINMISAPLYLPSLKSLKLQKIIFEYNLILIFPTIFPMIETFVIEDCCEDYLKMYIATLTLKILRIYNESEESVTNLGRIEIIAWKEFLSLELSGIFLSMR</sequence>
<organism evidence="2 3">
    <name type="scientific">Kingdonia uniflora</name>
    <dbReference type="NCBI Taxonomy" id="39325"/>
    <lineage>
        <taxon>Eukaryota</taxon>
        <taxon>Viridiplantae</taxon>
        <taxon>Streptophyta</taxon>
        <taxon>Embryophyta</taxon>
        <taxon>Tracheophyta</taxon>
        <taxon>Spermatophyta</taxon>
        <taxon>Magnoliopsida</taxon>
        <taxon>Ranunculales</taxon>
        <taxon>Circaeasteraceae</taxon>
        <taxon>Kingdonia</taxon>
    </lineage>
</organism>
<feature type="signal peptide" evidence="1">
    <location>
        <begin position="1"/>
        <end position="17"/>
    </location>
</feature>
<reference evidence="2 3" key="1">
    <citation type="journal article" date="2020" name="IScience">
        <title>Genome Sequencing of the Endangered Kingdonia uniflora (Circaeasteraceae, Ranunculales) Reveals Potential Mechanisms of Evolutionary Specialization.</title>
        <authorList>
            <person name="Sun Y."/>
            <person name="Deng T."/>
            <person name="Zhang A."/>
            <person name="Moore M.J."/>
            <person name="Landis J.B."/>
            <person name="Lin N."/>
            <person name="Zhang H."/>
            <person name="Zhang X."/>
            <person name="Huang J."/>
            <person name="Zhang X."/>
            <person name="Sun H."/>
            <person name="Wang H."/>
        </authorList>
    </citation>
    <scope>NUCLEOTIDE SEQUENCE [LARGE SCALE GENOMIC DNA]</scope>
    <source>
        <strain evidence="2">TB1705</strain>
        <tissue evidence="2">Leaf</tissue>
    </source>
</reference>
<evidence type="ECO:0000313" key="3">
    <source>
        <dbReference type="Proteomes" id="UP000541444"/>
    </source>
</evidence>
<feature type="chain" id="PRO_5029539308" evidence="1">
    <location>
        <begin position="18"/>
        <end position="137"/>
    </location>
</feature>
<comment type="caution">
    <text evidence="2">The sequence shown here is derived from an EMBL/GenBank/DDBJ whole genome shotgun (WGS) entry which is preliminary data.</text>
</comment>
<gene>
    <name evidence="2" type="ORF">GIB67_000022</name>
</gene>
<dbReference type="AlphaFoldDB" id="A0A7J7MP12"/>
<evidence type="ECO:0000256" key="1">
    <source>
        <dbReference type="SAM" id="SignalP"/>
    </source>
</evidence>
<keyword evidence="1" id="KW-0732">Signal</keyword>